<feature type="domain" description="YTH" evidence="3">
    <location>
        <begin position="578"/>
        <end position="712"/>
    </location>
</feature>
<keyword evidence="1" id="KW-0175">Coiled coil</keyword>
<dbReference type="GeneID" id="11515876"/>
<dbReference type="eggNOG" id="KOG1902">
    <property type="taxonomic scope" value="Eukaryota"/>
</dbReference>
<evidence type="ECO:0000313" key="5">
    <source>
        <dbReference type="Proteomes" id="UP000008181"/>
    </source>
</evidence>
<feature type="compositionally biased region" description="Low complexity" evidence="2">
    <location>
        <begin position="291"/>
        <end position="302"/>
    </location>
</feature>
<feature type="compositionally biased region" description="Polar residues" evidence="2">
    <location>
        <begin position="141"/>
        <end position="150"/>
    </location>
</feature>
<feature type="coiled-coil region" evidence="1">
    <location>
        <begin position="360"/>
        <end position="389"/>
    </location>
</feature>
<dbReference type="InterPro" id="IPR007275">
    <property type="entry name" value="YTH_domain"/>
</dbReference>
<feature type="region of interest" description="Disordered" evidence="2">
    <location>
        <begin position="137"/>
        <end position="307"/>
    </location>
</feature>
<dbReference type="CDD" id="cd21134">
    <property type="entry name" value="YTH"/>
    <property type="match status" value="1"/>
</dbReference>
<dbReference type="Proteomes" id="UP000008181">
    <property type="component" value="Chromosome 1"/>
</dbReference>
<reference evidence="4 5" key="1">
    <citation type="journal article" date="2011" name="Nat. Biotechnol.">
        <title>Comparative genomic analysis of the thermophilic biomass-degrading fungi Myceliophthora thermophila and Thielavia terrestris.</title>
        <authorList>
            <person name="Berka R.M."/>
            <person name="Grigoriev I.V."/>
            <person name="Otillar R."/>
            <person name="Salamov A."/>
            <person name="Grimwood J."/>
            <person name="Reid I."/>
            <person name="Ishmael N."/>
            <person name="John T."/>
            <person name="Darmond C."/>
            <person name="Moisan M.-C."/>
            <person name="Henrissat B."/>
            <person name="Coutinho P.M."/>
            <person name="Lombard V."/>
            <person name="Natvig D.O."/>
            <person name="Lindquist E."/>
            <person name="Schmutz J."/>
            <person name="Lucas S."/>
            <person name="Harris P."/>
            <person name="Powlowski J."/>
            <person name="Bellemare A."/>
            <person name="Taylor D."/>
            <person name="Butler G."/>
            <person name="de Vries R.P."/>
            <person name="Allijn I.E."/>
            <person name="van den Brink J."/>
            <person name="Ushinsky S."/>
            <person name="Storms R."/>
            <person name="Powell A.J."/>
            <person name="Paulsen I.T."/>
            <person name="Elbourne L.D.H."/>
            <person name="Baker S.E."/>
            <person name="Magnuson J."/>
            <person name="LaBoissiere S."/>
            <person name="Clutterbuck A.J."/>
            <person name="Martinez D."/>
            <person name="Wogulis M."/>
            <person name="de Leon A.L."/>
            <person name="Rey M.W."/>
            <person name="Tsang A."/>
        </authorList>
    </citation>
    <scope>NUCLEOTIDE SEQUENCE [LARGE SCALE GENOMIC DNA]</scope>
    <source>
        <strain evidence="5">ATCC 38088 / NRRL 8126</strain>
    </source>
</reference>
<feature type="compositionally biased region" description="Polar residues" evidence="2">
    <location>
        <begin position="27"/>
        <end position="40"/>
    </location>
</feature>
<dbReference type="Pfam" id="PF04146">
    <property type="entry name" value="YTH"/>
    <property type="match status" value="1"/>
</dbReference>
<proteinExistence type="predicted"/>
<organism evidence="4 5">
    <name type="scientific">Thermothielavioides terrestris (strain ATCC 38088 / NRRL 8126)</name>
    <name type="common">Thielavia terrestris</name>
    <dbReference type="NCBI Taxonomy" id="578455"/>
    <lineage>
        <taxon>Eukaryota</taxon>
        <taxon>Fungi</taxon>
        <taxon>Dikarya</taxon>
        <taxon>Ascomycota</taxon>
        <taxon>Pezizomycotina</taxon>
        <taxon>Sordariomycetes</taxon>
        <taxon>Sordariomycetidae</taxon>
        <taxon>Sordariales</taxon>
        <taxon>Chaetomiaceae</taxon>
        <taxon>Thermothielavioides</taxon>
        <taxon>Thermothielavioides terrestris</taxon>
    </lineage>
</organism>
<feature type="region of interest" description="Disordered" evidence="2">
    <location>
        <begin position="724"/>
        <end position="749"/>
    </location>
</feature>
<dbReference type="GO" id="GO:0005654">
    <property type="term" value="C:nucleoplasm"/>
    <property type="evidence" value="ECO:0007669"/>
    <property type="project" value="TreeGrafter"/>
</dbReference>
<evidence type="ECO:0000256" key="2">
    <source>
        <dbReference type="SAM" id="MobiDB-lite"/>
    </source>
</evidence>
<dbReference type="RefSeq" id="XP_003650512.1">
    <property type="nucleotide sequence ID" value="XM_003650464.1"/>
</dbReference>
<evidence type="ECO:0000259" key="3">
    <source>
        <dbReference type="PROSITE" id="PS50882"/>
    </source>
</evidence>
<dbReference type="OrthoDB" id="6103986at2759"/>
<dbReference type="KEGG" id="ttt:THITE_2110044"/>
<dbReference type="PANTHER" id="PTHR12357:SF3">
    <property type="entry name" value="YTH DOMAIN-CONTAINING PROTEIN 1"/>
    <property type="match status" value="1"/>
</dbReference>
<feature type="compositionally biased region" description="Low complexity" evidence="2">
    <location>
        <begin position="41"/>
        <end position="80"/>
    </location>
</feature>
<feature type="compositionally biased region" description="Polar residues" evidence="2">
    <location>
        <begin position="226"/>
        <end position="245"/>
    </location>
</feature>
<dbReference type="AlphaFoldDB" id="G2QRC4"/>
<dbReference type="Gene3D" id="3.10.590.10">
    <property type="entry name" value="ph1033 like domains"/>
    <property type="match status" value="1"/>
</dbReference>
<feature type="compositionally biased region" description="Low complexity" evidence="2">
    <location>
        <begin position="400"/>
        <end position="419"/>
    </location>
</feature>
<name>G2QRC4_THETT</name>
<dbReference type="GO" id="GO:0000381">
    <property type="term" value="P:regulation of alternative mRNA splicing, via spliceosome"/>
    <property type="evidence" value="ECO:0007669"/>
    <property type="project" value="TreeGrafter"/>
</dbReference>
<dbReference type="PANTHER" id="PTHR12357">
    <property type="entry name" value="YTH YT521-B HOMOLOGY DOMAIN-CONTAINING"/>
    <property type="match status" value="1"/>
</dbReference>
<dbReference type="GO" id="GO:0003729">
    <property type="term" value="F:mRNA binding"/>
    <property type="evidence" value="ECO:0007669"/>
    <property type="project" value="TreeGrafter"/>
</dbReference>
<dbReference type="PROSITE" id="PS50882">
    <property type="entry name" value="YTH"/>
    <property type="match status" value="1"/>
</dbReference>
<gene>
    <name evidence="4" type="ORF">THITE_2110044</name>
</gene>
<feature type="compositionally biased region" description="Pro residues" evidence="2">
    <location>
        <begin position="168"/>
        <end position="177"/>
    </location>
</feature>
<dbReference type="InterPro" id="IPR045168">
    <property type="entry name" value="YTH_prot"/>
</dbReference>
<keyword evidence="5" id="KW-1185">Reference proteome</keyword>
<feature type="region of interest" description="Disordered" evidence="2">
    <location>
        <begin position="400"/>
        <end position="562"/>
    </location>
</feature>
<dbReference type="EMBL" id="CP003009">
    <property type="protein sequence ID" value="AEO64176.1"/>
    <property type="molecule type" value="Genomic_DNA"/>
</dbReference>
<accession>G2QRC4</accession>
<feature type="compositionally biased region" description="Basic and acidic residues" evidence="2">
    <location>
        <begin position="472"/>
        <end position="508"/>
    </location>
</feature>
<feature type="compositionally biased region" description="Basic and acidic residues" evidence="2">
    <location>
        <begin position="518"/>
        <end position="554"/>
    </location>
</feature>
<dbReference type="GO" id="GO:0000398">
    <property type="term" value="P:mRNA splicing, via spliceosome"/>
    <property type="evidence" value="ECO:0007669"/>
    <property type="project" value="TreeGrafter"/>
</dbReference>
<dbReference type="GO" id="GO:1990247">
    <property type="term" value="F:N6-methyladenosine-containing RNA reader activity"/>
    <property type="evidence" value="ECO:0007669"/>
    <property type="project" value="TreeGrafter"/>
</dbReference>
<feature type="compositionally biased region" description="Polar residues" evidence="2">
    <location>
        <begin position="269"/>
        <end position="283"/>
    </location>
</feature>
<feature type="region of interest" description="Disordered" evidence="2">
    <location>
        <begin position="1"/>
        <end position="114"/>
    </location>
</feature>
<evidence type="ECO:0000313" key="4">
    <source>
        <dbReference type="EMBL" id="AEO64176.1"/>
    </source>
</evidence>
<sequence length="766" mass="83530">MASPSPSTKIGLDARAAELKQKLLRGRSQNQSPNRIQPLQSPSQPSSDAADAAGANVSATAATAATAAPPVASTPSAVSSQRNPSLLSRPSTESGTATSFVPHEVPRLPAPTSVPANAQDIAALISSISSAAACEIPGLNINGSSSSSDMQKPPAQQAAPVEGQPSHSLPPKPPPKVTIPMPKMASVTAQSKLAHQPKSENMASDKIPPKETDRTKNASPEEGEITSMTSPATTASLPNCRQSTTARDEIVPAPTKPPAPDLPRRESGTKSQETASNAPTQRLDTAAVPKAASNSNADANANGRLLAVSGKEAGQKLSNGPSESALSQDTFTRLLAQVPDLKDWLDMTDYYNVEARARKLDRFRRAKALAAEKLRIEEEERKLMEEEELEMGLHRSTVARLSSAVSSAPASSQTTPRPSLLTPITPKPTADTRDAPQVHPVKRAHEEESTEARQEKMPRLESLPFRSGESNSKSRDGQGRDERPDVSRPSGFDKTDTRPRADSRDPSPHRRPYPPSPRRYDYRRSPPPRPREYSPHRQTRRNYEDYGGYDDRPRRYSQYKSDRTTYPIRVDLGQKGDTRFFIVKSFNEENVRSCMEDSLWTTQVQNGPTFSEAFAKCKNVILFFSVNKSRAFQGYARMASAPSPDTPSPRWLRGLHLDTSDPFRVQWLSKKSVSFYRIGHLKNSYNESLPVLVGKDGQEIEPECGAALLKEMEAAALEEIEAAAAAAGGHPPRRESGGYHAGPAYSGYHGYRSKRFIDREPSVERR</sequence>
<feature type="compositionally biased region" description="Basic and acidic residues" evidence="2">
    <location>
        <begin position="207"/>
        <end position="216"/>
    </location>
</feature>
<protein>
    <recommendedName>
        <fullName evidence="3">YTH domain-containing protein</fullName>
    </recommendedName>
</protein>
<dbReference type="HOGENOM" id="CLU_020824_0_0_1"/>
<feature type="compositionally biased region" description="Polar residues" evidence="2">
    <location>
        <begin position="81"/>
        <end position="99"/>
    </location>
</feature>
<feature type="compositionally biased region" description="Basic and acidic residues" evidence="2">
    <location>
        <begin position="443"/>
        <end position="459"/>
    </location>
</feature>
<dbReference type="STRING" id="578455.G2QRC4"/>
<evidence type="ECO:0000256" key="1">
    <source>
        <dbReference type="SAM" id="Coils"/>
    </source>
</evidence>